<gene>
    <name evidence="1" type="ORF">PXEA_LOCUS2118</name>
</gene>
<dbReference type="AlphaFoldDB" id="A0A448WCU6"/>
<dbReference type="Proteomes" id="UP000784294">
    <property type="component" value="Unassembled WGS sequence"/>
</dbReference>
<evidence type="ECO:0000313" key="2">
    <source>
        <dbReference type="Proteomes" id="UP000784294"/>
    </source>
</evidence>
<sequence length="96" mass="10777">MDSPKLPVVKETSETNLLTKFLPKLLSRQAPSPRFDAGSYGDYCSRGLRPRALGTEEMLQVPEDVEMYVIVTKVSTEKLKSGHFFKEVPGLQMQMA</sequence>
<reference evidence="1" key="1">
    <citation type="submission" date="2018-11" db="EMBL/GenBank/DDBJ databases">
        <authorList>
            <consortium name="Pathogen Informatics"/>
        </authorList>
    </citation>
    <scope>NUCLEOTIDE SEQUENCE</scope>
</reference>
<keyword evidence="2" id="KW-1185">Reference proteome</keyword>
<name>A0A448WCU6_9PLAT</name>
<comment type="caution">
    <text evidence="1">The sequence shown here is derived from an EMBL/GenBank/DDBJ whole genome shotgun (WGS) entry which is preliminary data.</text>
</comment>
<accession>A0A448WCU6</accession>
<dbReference type="EMBL" id="CAAALY010004483">
    <property type="protein sequence ID" value="VEL08678.1"/>
    <property type="molecule type" value="Genomic_DNA"/>
</dbReference>
<organism evidence="1 2">
    <name type="scientific">Protopolystoma xenopodis</name>
    <dbReference type="NCBI Taxonomy" id="117903"/>
    <lineage>
        <taxon>Eukaryota</taxon>
        <taxon>Metazoa</taxon>
        <taxon>Spiralia</taxon>
        <taxon>Lophotrochozoa</taxon>
        <taxon>Platyhelminthes</taxon>
        <taxon>Monogenea</taxon>
        <taxon>Polyopisthocotylea</taxon>
        <taxon>Polystomatidea</taxon>
        <taxon>Polystomatidae</taxon>
        <taxon>Protopolystoma</taxon>
    </lineage>
</organism>
<proteinExistence type="predicted"/>
<evidence type="ECO:0000313" key="1">
    <source>
        <dbReference type="EMBL" id="VEL08678.1"/>
    </source>
</evidence>
<protein>
    <submittedName>
        <fullName evidence="1">Uncharacterized protein</fullName>
    </submittedName>
</protein>